<protein>
    <submittedName>
        <fullName evidence="3">Heptosyltransferase-1</fullName>
    </submittedName>
</protein>
<dbReference type="GO" id="GO:0009244">
    <property type="term" value="P:lipopolysaccharide core region biosynthetic process"/>
    <property type="evidence" value="ECO:0007669"/>
    <property type="project" value="TreeGrafter"/>
</dbReference>
<dbReference type="Pfam" id="PF01075">
    <property type="entry name" value="Glyco_transf_9"/>
    <property type="match status" value="1"/>
</dbReference>
<organism evidence="3 4">
    <name type="scientific">Propionispora vibrioides</name>
    <dbReference type="NCBI Taxonomy" id="112903"/>
    <lineage>
        <taxon>Bacteria</taxon>
        <taxon>Bacillati</taxon>
        <taxon>Bacillota</taxon>
        <taxon>Negativicutes</taxon>
        <taxon>Selenomonadales</taxon>
        <taxon>Sporomusaceae</taxon>
        <taxon>Propionispora</taxon>
    </lineage>
</organism>
<gene>
    <name evidence="3" type="ORF">SAMN04490178_104171</name>
</gene>
<dbReference type="SUPFAM" id="SSF53756">
    <property type="entry name" value="UDP-Glycosyltransferase/glycogen phosphorylase"/>
    <property type="match status" value="1"/>
</dbReference>
<reference evidence="3 4" key="1">
    <citation type="submission" date="2016-10" db="EMBL/GenBank/DDBJ databases">
        <authorList>
            <person name="de Groot N.N."/>
        </authorList>
    </citation>
    <scope>NUCLEOTIDE SEQUENCE [LARGE SCALE GENOMIC DNA]</scope>
    <source>
        <strain evidence="3 4">DSM 13305</strain>
    </source>
</reference>
<keyword evidence="1" id="KW-0328">Glycosyltransferase</keyword>
<dbReference type="InterPro" id="IPR002201">
    <property type="entry name" value="Glyco_trans_9"/>
</dbReference>
<dbReference type="InterPro" id="IPR051199">
    <property type="entry name" value="LPS_LOS_Heptosyltrfase"/>
</dbReference>
<dbReference type="GO" id="GO:0008713">
    <property type="term" value="F:ADP-heptose-lipopolysaccharide heptosyltransferase activity"/>
    <property type="evidence" value="ECO:0007669"/>
    <property type="project" value="TreeGrafter"/>
</dbReference>
<dbReference type="PANTHER" id="PTHR30160">
    <property type="entry name" value="TETRAACYLDISACCHARIDE 4'-KINASE-RELATED"/>
    <property type="match status" value="1"/>
</dbReference>
<sequence>MSYRNILIVKLSAIGDVIHALPVAHALKQCYPEARITWVVEKPAYDLLTNNPDIDEIIVFDKPKFKSIGGLLRHGPGFAKELKQHHFDLSIDLQGLFKSGMISWLSGARERLVYCNAREGSDFLGRKVCGPFADGHVVNRYLDVVRSLGCQVDAPVFPIEITEEEAGQALAIAKHSGLDVQNSYVILAIGANWPNKCWPVSRFAELADRLYEDGVIPVVIGGAKETTAFAEMQAIMRIPPVNMIGKTTLKQLAYLIRRSQAFVGGDTGPMHLAAATGAPVVALYGPTDANRNGPFGSGHKAIIIDRDCAGCWQRQCPKSMDCLEQILVVEVYNSLQAILGRKA</sequence>
<dbReference type="Proteomes" id="UP000198847">
    <property type="component" value="Unassembled WGS sequence"/>
</dbReference>
<dbReference type="RefSeq" id="WP_091744552.1">
    <property type="nucleotide sequence ID" value="NZ_FODY01000004.1"/>
</dbReference>
<dbReference type="GO" id="GO:0005829">
    <property type="term" value="C:cytosol"/>
    <property type="evidence" value="ECO:0007669"/>
    <property type="project" value="TreeGrafter"/>
</dbReference>
<name>A0A1H8S2G7_9FIRM</name>
<dbReference type="Gene3D" id="3.40.50.2000">
    <property type="entry name" value="Glycogen Phosphorylase B"/>
    <property type="match status" value="2"/>
</dbReference>
<proteinExistence type="predicted"/>
<dbReference type="CDD" id="cd03789">
    <property type="entry name" value="GT9_LPS_heptosyltransferase"/>
    <property type="match status" value="1"/>
</dbReference>
<dbReference type="AlphaFoldDB" id="A0A1H8S2G7"/>
<evidence type="ECO:0000313" key="3">
    <source>
        <dbReference type="EMBL" id="SEO72850.1"/>
    </source>
</evidence>
<evidence type="ECO:0000256" key="2">
    <source>
        <dbReference type="ARBA" id="ARBA00022679"/>
    </source>
</evidence>
<accession>A0A1H8S2G7</accession>
<evidence type="ECO:0000256" key="1">
    <source>
        <dbReference type="ARBA" id="ARBA00022676"/>
    </source>
</evidence>
<keyword evidence="2 3" id="KW-0808">Transferase</keyword>
<dbReference type="STRING" id="112903.SAMN04490178_104171"/>
<dbReference type="EMBL" id="FODY01000004">
    <property type="protein sequence ID" value="SEO72850.1"/>
    <property type="molecule type" value="Genomic_DNA"/>
</dbReference>
<evidence type="ECO:0000313" key="4">
    <source>
        <dbReference type="Proteomes" id="UP000198847"/>
    </source>
</evidence>
<keyword evidence="4" id="KW-1185">Reference proteome</keyword>
<dbReference type="PANTHER" id="PTHR30160:SF1">
    <property type="entry name" value="LIPOPOLYSACCHARIDE 1,2-N-ACETYLGLUCOSAMINETRANSFERASE-RELATED"/>
    <property type="match status" value="1"/>
</dbReference>
<dbReference type="OrthoDB" id="9797795at2"/>